<dbReference type="Proteomes" id="UP001234178">
    <property type="component" value="Unassembled WGS sequence"/>
</dbReference>
<dbReference type="InterPro" id="IPR006916">
    <property type="entry name" value="POPDC1-3"/>
</dbReference>
<dbReference type="InterPro" id="IPR055272">
    <property type="entry name" value="POPDC1-3_dom"/>
</dbReference>
<dbReference type="Pfam" id="PF04831">
    <property type="entry name" value="POPDC1-3"/>
    <property type="match status" value="1"/>
</dbReference>
<keyword evidence="4 8" id="KW-0812">Transmembrane</keyword>
<keyword evidence="11" id="KW-1185">Reference proteome</keyword>
<dbReference type="PANTHER" id="PTHR12101">
    <property type="entry name" value="POPEYE DOMAIN CONTAINING PROTEIN"/>
    <property type="match status" value="1"/>
</dbReference>
<organism evidence="10 11">
    <name type="scientific">Daphnia magna</name>
    <dbReference type="NCBI Taxonomy" id="35525"/>
    <lineage>
        <taxon>Eukaryota</taxon>
        <taxon>Metazoa</taxon>
        <taxon>Ecdysozoa</taxon>
        <taxon>Arthropoda</taxon>
        <taxon>Crustacea</taxon>
        <taxon>Branchiopoda</taxon>
        <taxon>Diplostraca</taxon>
        <taxon>Cladocera</taxon>
        <taxon>Anomopoda</taxon>
        <taxon>Daphniidae</taxon>
        <taxon>Daphnia</taxon>
    </lineage>
</organism>
<sequence>MPDVSDDFRNSSLATLAIGSTKLQACSDLEKSQHGLYQPAHFFYAAALLIPHHTFVWSIFITRFLMGMAYALVTVWACLELCAPDVFAWNALLTAGTLVHIVYWSWRFRPGRIRQRPLLELYQKLFLPLDCSQELFVQLTNKSVIRHLQVGDDYFVATQQFATSMSSPSASLRLSVLLTGKMRVSFGLGNRFLHHIEPFQFVDSTEWFMMQNVSSQDVKASKIQVSITADEPCVFLQLDTDQLNCLAVTNPPLKFLLDCLIGKDVSQKLYAVAEHAALMGTTRDPKQDRMQSIQVSGGGGSVGVNSTMTYSTLGPWQGELLRSQSADAVHTCKQGQVRSIHWRRDQTRRIWARRYQKLVPCRHGNRPLMKPSTDGRKTSRRSHLGEEEEPDDCTARVSSSKYPSVVASDNRHQEIRIAASHHQEQFRPHWNNKVQFDETFV</sequence>
<comment type="caution">
    <text evidence="10">The sequence shown here is derived from an EMBL/GenBank/DDBJ whole genome shotgun (WGS) entry which is preliminary data.</text>
</comment>
<evidence type="ECO:0000256" key="8">
    <source>
        <dbReference type="SAM" id="Phobius"/>
    </source>
</evidence>
<evidence type="ECO:0000256" key="7">
    <source>
        <dbReference type="SAM" id="MobiDB-lite"/>
    </source>
</evidence>
<feature type="domain" description="POPDC1-3" evidence="9">
    <location>
        <begin position="33"/>
        <end position="274"/>
    </location>
</feature>
<evidence type="ECO:0000256" key="3">
    <source>
        <dbReference type="ARBA" id="ARBA00022475"/>
    </source>
</evidence>
<evidence type="ECO:0000256" key="5">
    <source>
        <dbReference type="ARBA" id="ARBA00022989"/>
    </source>
</evidence>
<feature type="transmembrane region" description="Helical" evidence="8">
    <location>
        <begin position="86"/>
        <end position="106"/>
    </location>
</feature>
<evidence type="ECO:0000313" key="11">
    <source>
        <dbReference type="Proteomes" id="UP001234178"/>
    </source>
</evidence>
<evidence type="ECO:0000259" key="9">
    <source>
        <dbReference type="Pfam" id="PF04831"/>
    </source>
</evidence>
<evidence type="ECO:0000256" key="1">
    <source>
        <dbReference type="ARBA" id="ARBA00004141"/>
    </source>
</evidence>
<accession>A0ABQ9ZB76</accession>
<evidence type="ECO:0000256" key="4">
    <source>
        <dbReference type="ARBA" id="ARBA00022692"/>
    </source>
</evidence>
<evidence type="ECO:0000256" key="6">
    <source>
        <dbReference type="ARBA" id="ARBA00023136"/>
    </source>
</evidence>
<protein>
    <recommendedName>
        <fullName evidence="9">POPDC1-3 domain-containing protein</fullName>
    </recommendedName>
</protein>
<feature type="region of interest" description="Disordered" evidence="7">
    <location>
        <begin position="362"/>
        <end position="407"/>
    </location>
</feature>
<dbReference type="EMBL" id="JAOYFB010000003">
    <property type="protein sequence ID" value="KAK4010159.1"/>
    <property type="molecule type" value="Genomic_DNA"/>
</dbReference>
<dbReference type="PANTHER" id="PTHR12101:SF17">
    <property type="entry name" value="BLOOD VESSEL EPICARDIAL SUBSTANCE"/>
    <property type="match status" value="1"/>
</dbReference>
<proteinExistence type="predicted"/>
<name>A0ABQ9ZB76_9CRUS</name>
<evidence type="ECO:0000256" key="2">
    <source>
        <dbReference type="ARBA" id="ARBA00004236"/>
    </source>
</evidence>
<evidence type="ECO:0000313" key="10">
    <source>
        <dbReference type="EMBL" id="KAK4010159.1"/>
    </source>
</evidence>
<comment type="subcellular location">
    <subcellularLocation>
        <location evidence="2">Cell membrane</location>
    </subcellularLocation>
    <subcellularLocation>
        <location evidence="1">Membrane</location>
        <topology evidence="1">Multi-pass membrane protein</topology>
    </subcellularLocation>
</comment>
<gene>
    <name evidence="10" type="ORF">OUZ56_019306</name>
</gene>
<keyword evidence="5 8" id="KW-1133">Transmembrane helix</keyword>
<keyword evidence="6 8" id="KW-0472">Membrane</keyword>
<keyword evidence="3" id="KW-1003">Cell membrane</keyword>
<reference evidence="10 11" key="1">
    <citation type="journal article" date="2023" name="Nucleic Acids Res.">
        <title>The hologenome of Daphnia magna reveals possible DNA methylation and microbiome-mediated evolution of the host genome.</title>
        <authorList>
            <person name="Chaturvedi A."/>
            <person name="Li X."/>
            <person name="Dhandapani V."/>
            <person name="Marshall H."/>
            <person name="Kissane S."/>
            <person name="Cuenca-Cambronero M."/>
            <person name="Asole G."/>
            <person name="Calvet F."/>
            <person name="Ruiz-Romero M."/>
            <person name="Marangio P."/>
            <person name="Guigo R."/>
            <person name="Rago D."/>
            <person name="Mirbahai L."/>
            <person name="Eastwood N."/>
            <person name="Colbourne J.K."/>
            <person name="Zhou J."/>
            <person name="Mallon E."/>
            <person name="Orsini L."/>
        </authorList>
    </citation>
    <scope>NUCLEOTIDE SEQUENCE [LARGE SCALE GENOMIC DNA]</scope>
    <source>
        <strain evidence="10">LRV0_1</strain>
    </source>
</reference>